<evidence type="ECO:0000259" key="1">
    <source>
        <dbReference type="Pfam" id="PF13614"/>
    </source>
</evidence>
<dbReference type="RefSeq" id="WP_090897460.1">
    <property type="nucleotide sequence ID" value="NZ_CZPZ01000013.1"/>
</dbReference>
<dbReference type="Proteomes" id="UP000198736">
    <property type="component" value="Unassembled WGS sequence"/>
</dbReference>
<keyword evidence="3" id="KW-1185">Reference proteome</keyword>
<dbReference type="Pfam" id="PF13614">
    <property type="entry name" value="AAA_31"/>
    <property type="match status" value="1"/>
</dbReference>
<dbReference type="OrthoDB" id="9799330at2"/>
<dbReference type="PANTHER" id="PTHR13696">
    <property type="entry name" value="P-LOOP CONTAINING NUCLEOSIDE TRIPHOSPHATE HYDROLASE"/>
    <property type="match status" value="1"/>
</dbReference>
<dbReference type="SUPFAM" id="SSF52540">
    <property type="entry name" value="P-loop containing nucleoside triphosphate hydrolases"/>
    <property type="match status" value="1"/>
</dbReference>
<dbReference type="InterPro" id="IPR027417">
    <property type="entry name" value="P-loop_NTPase"/>
</dbReference>
<dbReference type="STRING" id="1742973.COMA2_200018"/>
<organism evidence="2 3">
    <name type="scientific">Candidatus Nitrospira nitrificans</name>
    <dbReference type="NCBI Taxonomy" id="1742973"/>
    <lineage>
        <taxon>Bacteria</taxon>
        <taxon>Pseudomonadati</taxon>
        <taxon>Nitrospirota</taxon>
        <taxon>Nitrospiria</taxon>
        <taxon>Nitrospirales</taxon>
        <taxon>Nitrospiraceae</taxon>
        <taxon>Nitrospira</taxon>
    </lineage>
</organism>
<gene>
    <name evidence="2" type="ORF">COMA2_200018</name>
</gene>
<dbReference type="Gene3D" id="3.40.50.300">
    <property type="entry name" value="P-loop containing nucleotide triphosphate hydrolases"/>
    <property type="match status" value="1"/>
</dbReference>
<dbReference type="PANTHER" id="PTHR13696:SF99">
    <property type="entry name" value="COBYRINIC ACID AC-DIAMIDE SYNTHASE"/>
    <property type="match status" value="1"/>
</dbReference>
<protein>
    <recommendedName>
        <fullName evidence="1">AAA domain-containing protein</fullName>
    </recommendedName>
</protein>
<reference evidence="3" key="1">
    <citation type="submission" date="2015-10" db="EMBL/GenBank/DDBJ databases">
        <authorList>
            <person name="Luecker S."/>
            <person name="Luecker S."/>
        </authorList>
    </citation>
    <scope>NUCLEOTIDE SEQUENCE [LARGE SCALE GENOMIC DNA]</scope>
</reference>
<feature type="domain" description="AAA" evidence="1">
    <location>
        <begin position="1"/>
        <end position="173"/>
    </location>
</feature>
<name>A0A0S4LGI7_9BACT</name>
<dbReference type="InterPro" id="IPR025669">
    <property type="entry name" value="AAA_dom"/>
</dbReference>
<dbReference type="AlphaFoldDB" id="A0A0S4LGI7"/>
<evidence type="ECO:0000313" key="3">
    <source>
        <dbReference type="Proteomes" id="UP000198736"/>
    </source>
</evidence>
<proteinExistence type="predicted"/>
<accession>A0A0S4LGI7</accession>
<dbReference type="EMBL" id="CZPZ01000013">
    <property type="protein sequence ID" value="CUS36014.1"/>
    <property type="molecule type" value="Genomic_DNA"/>
</dbReference>
<evidence type="ECO:0000313" key="2">
    <source>
        <dbReference type="EMBL" id="CUS36014.1"/>
    </source>
</evidence>
<sequence length="260" mass="28653">MKTLVLANQKGGVGKTAIACQLGYFLVEQLKKRVLIIDLDHQGNTSKNIITSKLANISAVTANQLLTDPVATIEDGNFVVIPSHSDLLKLERREEDHNQFATNLKMFLNEMDDRFDVAIIDTNPNPDIRVLASLVVGDFVLSPIQLNQEAVDGIAALRAQVLKIQSTLNKDLRFIGLLPNLVEPTPFQRANMEQLSAAFASLFIRLDDGRMAAIPSRTAVAEAQAMGAPIWTLQKTSSRDAWMHLKPIFQKVAHTMGVTE</sequence>
<dbReference type="InterPro" id="IPR050678">
    <property type="entry name" value="DNA_Partitioning_ATPase"/>
</dbReference>
<dbReference type="CDD" id="cd02042">
    <property type="entry name" value="ParAB_family"/>
    <property type="match status" value="1"/>
</dbReference>